<evidence type="ECO:0000256" key="1">
    <source>
        <dbReference type="ARBA" id="ARBA00023125"/>
    </source>
</evidence>
<dbReference type="InterPro" id="IPR001387">
    <property type="entry name" value="Cro/C1-type_HTH"/>
</dbReference>
<reference evidence="4" key="2">
    <citation type="journal article" date="2021" name="PeerJ">
        <title>Extensive microbial diversity within the chicken gut microbiome revealed by metagenomics and culture.</title>
        <authorList>
            <person name="Gilroy R."/>
            <person name="Ravi A."/>
            <person name="Getino M."/>
            <person name="Pursley I."/>
            <person name="Horton D.L."/>
            <person name="Alikhan N.F."/>
            <person name="Baker D."/>
            <person name="Gharbi K."/>
            <person name="Hall N."/>
            <person name="Watson M."/>
            <person name="Adriaenssens E.M."/>
            <person name="Foster-Nyarko E."/>
            <person name="Jarju S."/>
            <person name="Secka A."/>
            <person name="Antonio M."/>
            <person name="Oren A."/>
            <person name="Chaudhuri R.R."/>
            <person name="La Ragione R."/>
            <person name="Hildebrand F."/>
            <person name="Pallen M.J."/>
        </authorList>
    </citation>
    <scope>NUCLEOTIDE SEQUENCE</scope>
    <source>
        <strain evidence="4">1370</strain>
    </source>
</reference>
<keyword evidence="2" id="KW-0812">Transmembrane</keyword>
<dbReference type="Pfam" id="PF01381">
    <property type="entry name" value="HTH_3"/>
    <property type="match status" value="1"/>
</dbReference>
<organism evidence="4 5">
    <name type="scientific">Candidatus Faeciplasma avium</name>
    <dbReference type="NCBI Taxonomy" id="2840798"/>
    <lineage>
        <taxon>Bacteria</taxon>
        <taxon>Bacillati</taxon>
        <taxon>Bacillota</taxon>
        <taxon>Clostridia</taxon>
        <taxon>Eubacteriales</taxon>
        <taxon>Oscillospiraceae</taxon>
        <taxon>Oscillospiraceae incertae sedis</taxon>
        <taxon>Candidatus Faeciplasma</taxon>
    </lineage>
</organism>
<dbReference type="PROSITE" id="PS50943">
    <property type="entry name" value="HTH_CROC1"/>
    <property type="match status" value="1"/>
</dbReference>
<dbReference type="PANTHER" id="PTHR46558:SF13">
    <property type="entry name" value="HTH-TYPE TRANSCRIPTIONAL REGULATOR IMMR"/>
    <property type="match status" value="1"/>
</dbReference>
<dbReference type="CDD" id="cd00093">
    <property type="entry name" value="HTH_XRE"/>
    <property type="match status" value="1"/>
</dbReference>
<dbReference type="Gene3D" id="1.10.260.40">
    <property type="entry name" value="lambda repressor-like DNA-binding domains"/>
    <property type="match status" value="1"/>
</dbReference>
<dbReference type="EMBL" id="DVOL01000063">
    <property type="protein sequence ID" value="HIV10963.1"/>
    <property type="molecule type" value="Genomic_DNA"/>
</dbReference>
<dbReference type="SMART" id="SM00530">
    <property type="entry name" value="HTH_XRE"/>
    <property type="match status" value="1"/>
</dbReference>
<feature type="transmembrane region" description="Helical" evidence="2">
    <location>
        <begin position="90"/>
        <end position="112"/>
    </location>
</feature>
<feature type="transmembrane region" description="Helical" evidence="2">
    <location>
        <begin position="118"/>
        <end position="139"/>
    </location>
</feature>
<dbReference type="AlphaFoldDB" id="A0A9D1T512"/>
<gene>
    <name evidence="4" type="ORF">IAD28_04655</name>
</gene>
<sequence>MKELECILASNIIELRTKAGMTQLELAQRLNYSDKSVSKWERAESMPDVGVLKNMSEIFGVSIDYLVSEHDPNEKKRSFISSSRRQTHALITWIAVIGIWIMALLIFIILWLMGSIRWMIFVYALPISLITLLILHSLWEKGRFNFLIVAVLIVSLVLLIYLAFLDRNWWQLFLLIAPAEIETMLCFWLGKKIRE</sequence>
<evidence type="ECO:0000313" key="5">
    <source>
        <dbReference type="Proteomes" id="UP000823960"/>
    </source>
</evidence>
<keyword evidence="1" id="KW-0238">DNA-binding</keyword>
<keyword evidence="2" id="KW-1133">Transmembrane helix</keyword>
<dbReference type="SUPFAM" id="SSF47413">
    <property type="entry name" value="lambda repressor-like DNA-binding domains"/>
    <property type="match status" value="1"/>
</dbReference>
<accession>A0A9D1T512</accession>
<name>A0A9D1T512_9FIRM</name>
<evidence type="ECO:0000259" key="3">
    <source>
        <dbReference type="PROSITE" id="PS50943"/>
    </source>
</evidence>
<protein>
    <submittedName>
        <fullName evidence="4">Helix-turn-helix domain-containing protein</fullName>
    </submittedName>
</protein>
<feature type="domain" description="HTH cro/C1-type" evidence="3">
    <location>
        <begin position="12"/>
        <end position="66"/>
    </location>
</feature>
<dbReference type="InterPro" id="IPR010982">
    <property type="entry name" value="Lambda_DNA-bd_dom_sf"/>
</dbReference>
<dbReference type="PANTHER" id="PTHR46558">
    <property type="entry name" value="TRACRIPTIONAL REGULATORY PROTEIN-RELATED-RELATED"/>
    <property type="match status" value="1"/>
</dbReference>
<evidence type="ECO:0000313" key="4">
    <source>
        <dbReference type="EMBL" id="HIV10963.1"/>
    </source>
</evidence>
<reference evidence="4" key="1">
    <citation type="submission" date="2020-10" db="EMBL/GenBank/DDBJ databases">
        <authorList>
            <person name="Gilroy R."/>
        </authorList>
    </citation>
    <scope>NUCLEOTIDE SEQUENCE</scope>
    <source>
        <strain evidence="4">1370</strain>
    </source>
</reference>
<proteinExistence type="predicted"/>
<comment type="caution">
    <text evidence="4">The sequence shown here is derived from an EMBL/GenBank/DDBJ whole genome shotgun (WGS) entry which is preliminary data.</text>
</comment>
<dbReference type="Proteomes" id="UP000823960">
    <property type="component" value="Unassembled WGS sequence"/>
</dbReference>
<feature type="transmembrane region" description="Helical" evidence="2">
    <location>
        <begin position="170"/>
        <end position="190"/>
    </location>
</feature>
<feature type="transmembrane region" description="Helical" evidence="2">
    <location>
        <begin position="146"/>
        <end position="164"/>
    </location>
</feature>
<keyword evidence="2" id="KW-0472">Membrane</keyword>
<evidence type="ECO:0000256" key="2">
    <source>
        <dbReference type="SAM" id="Phobius"/>
    </source>
</evidence>
<dbReference type="GO" id="GO:0003677">
    <property type="term" value="F:DNA binding"/>
    <property type="evidence" value="ECO:0007669"/>
    <property type="project" value="UniProtKB-KW"/>
</dbReference>